<dbReference type="Gene3D" id="2.60.120.200">
    <property type="match status" value="1"/>
</dbReference>
<proteinExistence type="predicted"/>
<dbReference type="SMART" id="SM00282">
    <property type="entry name" value="LamG"/>
    <property type="match status" value="1"/>
</dbReference>
<dbReference type="PROSITE" id="PS50025">
    <property type="entry name" value="LAM_G_DOMAIN"/>
    <property type="match status" value="1"/>
</dbReference>
<feature type="signal peptide" evidence="2">
    <location>
        <begin position="1"/>
        <end position="19"/>
    </location>
</feature>
<comment type="caution">
    <text evidence="4">The sequence shown here is derived from an EMBL/GenBank/DDBJ whole genome shotgun (WGS) entry which is preliminary data.</text>
</comment>
<evidence type="ECO:0000259" key="3">
    <source>
        <dbReference type="PROSITE" id="PS50025"/>
    </source>
</evidence>
<dbReference type="CDD" id="cd00110">
    <property type="entry name" value="LamG"/>
    <property type="match status" value="1"/>
</dbReference>
<organism evidence="4 5">
    <name type="scientific">Candidula unifasciata</name>
    <dbReference type="NCBI Taxonomy" id="100452"/>
    <lineage>
        <taxon>Eukaryota</taxon>
        <taxon>Metazoa</taxon>
        <taxon>Spiralia</taxon>
        <taxon>Lophotrochozoa</taxon>
        <taxon>Mollusca</taxon>
        <taxon>Gastropoda</taxon>
        <taxon>Heterobranchia</taxon>
        <taxon>Euthyneura</taxon>
        <taxon>Panpulmonata</taxon>
        <taxon>Eupulmonata</taxon>
        <taxon>Stylommatophora</taxon>
        <taxon>Helicina</taxon>
        <taxon>Helicoidea</taxon>
        <taxon>Geomitridae</taxon>
        <taxon>Candidula</taxon>
    </lineage>
</organism>
<feature type="chain" id="PRO_5035924233" description="Laminin G domain-containing protein" evidence="2">
    <location>
        <begin position="20"/>
        <end position="220"/>
    </location>
</feature>
<dbReference type="SUPFAM" id="SSF49899">
    <property type="entry name" value="Concanavalin A-like lectins/glucanases"/>
    <property type="match status" value="1"/>
</dbReference>
<dbReference type="AlphaFoldDB" id="A0A8S3ZIK9"/>
<evidence type="ECO:0000313" key="4">
    <source>
        <dbReference type="EMBL" id="CAG5127520.1"/>
    </source>
</evidence>
<evidence type="ECO:0000256" key="2">
    <source>
        <dbReference type="SAM" id="SignalP"/>
    </source>
</evidence>
<evidence type="ECO:0000256" key="1">
    <source>
        <dbReference type="PROSITE-ProRule" id="PRU00122"/>
    </source>
</evidence>
<keyword evidence="2" id="KW-0732">Signal</keyword>
<keyword evidence="5" id="KW-1185">Reference proteome</keyword>
<name>A0A8S3ZIK9_9EUPU</name>
<comment type="caution">
    <text evidence="1">Lacks conserved residue(s) required for the propagation of feature annotation.</text>
</comment>
<sequence length="220" mass="25506">MELIFHVVWVCFLVVLAEAQSSREGPCFEFPGDSFIHFTPNVFDNNNDIHYTLHFRTTHENGILLYARGQDGDDEALYTRNGKLRYHLFNTSPTGIEGYFGAFLEGDETVNIGQWVKVQVYRSWKHIEPPQRRVKRKTGFEVEIEGVVYKHFDYLERRDISLLPTIYIGGYRESLSSTVHNFTGQIKNIYEEKNAYLFENPSLNYMSKVSLACLDSVEPS</sequence>
<protein>
    <recommendedName>
        <fullName evidence="3">Laminin G domain-containing protein</fullName>
    </recommendedName>
</protein>
<dbReference type="OrthoDB" id="6092475at2759"/>
<feature type="domain" description="Laminin G" evidence="3">
    <location>
        <begin position="25"/>
        <end position="213"/>
    </location>
</feature>
<dbReference type="Pfam" id="PF02210">
    <property type="entry name" value="Laminin_G_2"/>
    <property type="match status" value="1"/>
</dbReference>
<dbReference type="EMBL" id="CAJHNH020002713">
    <property type="protein sequence ID" value="CAG5127520.1"/>
    <property type="molecule type" value="Genomic_DNA"/>
</dbReference>
<dbReference type="Proteomes" id="UP000678393">
    <property type="component" value="Unassembled WGS sequence"/>
</dbReference>
<accession>A0A8S3ZIK9</accession>
<reference evidence="4" key="1">
    <citation type="submission" date="2021-04" db="EMBL/GenBank/DDBJ databases">
        <authorList>
            <consortium name="Molecular Ecology Group"/>
        </authorList>
    </citation>
    <scope>NUCLEOTIDE SEQUENCE</scope>
</reference>
<gene>
    <name evidence="4" type="ORF">CUNI_LOCUS13078</name>
</gene>
<dbReference type="InterPro" id="IPR013320">
    <property type="entry name" value="ConA-like_dom_sf"/>
</dbReference>
<dbReference type="InterPro" id="IPR001791">
    <property type="entry name" value="Laminin_G"/>
</dbReference>
<evidence type="ECO:0000313" key="5">
    <source>
        <dbReference type="Proteomes" id="UP000678393"/>
    </source>
</evidence>